<protein>
    <submittedName>
        <fullName evidence="1">Uncharacterized protein</fullName>
    </submittedName>
</protein>
<dbReference type="AlphaFoldDB" id="A0A2Z7A2F5"/>
<evidence type="ECO:0000313" key="2">
    <source>
        <dbReference type="Proteomes" id="UP000250235"/>
    </source>
</evidence>
<dbReference type="Proteomes" id="UP000250235">
    <property type="component" value="Unassembled WGS sequence"/>
</dbReference>
<reference evidence="1 2" key="1">
    <citation type="journal article" date="2015" name="Proc. Natl. Acad. Sci. U.S.A.">
        <title>The resurrection genome of Boea hygrometrica: A blueprint for survival of dehydration.</title>
        <authorList>
            <person name="Xiao L."/>
            <person name="Yang G."/>
            <person name="Zhang L."/>
            <person name="Yang X."/>
            <person name="Zhao S."/>
            <person name="Ji Z."/>
            <person name="Zhou Q."/>
            <person name="Hu M."/>
            <person name="Wang Y."/>
            <person name="Chen M."/>
            <person name="Xu Y."/>
            <person name="Jin H."/>
            <person name="Xiao X."/>
            <person name="Hu G."/>
            <person name="Bao F."/>
            <person name="Hu Y."/>
            <person name="Wan P."/>
            <person name="Li L."/>
            <person name="Deng X."/>
            <person name="Kuang T."/>
            <person name="Xiang C."/>
            <person name="Zhu J.K."/>
            <person name="Oliver M.J."/>
            <person name="He Y."/>
        </authorList>
    </citation>
    <scope>NUCLEOTIDE SEQUENCE [LARGE SCALE GENOMIC DNA]</scope>
    <source>
        <strain evidence="2">cv. XS01</strain>
    </source>
</reference>
<gene>
    <name evidence="1" type="ORF">F511_44423</name>
</gene>
<sequence>MAAFMVVASTLYQKIKFPVGEGIGEVLGDRKKARKCYVEEVWTEQKVARAQTNGYPRV</sequence>
<accession>A0A2Z7A2F5</accession>
<evidence type="ECO:0000313" key="1">
    <source>
        <dbReference type="EMBL" id="KZV15481.1"/>
    </source>
</evidence>
<proteinExistence type="predicted"/>
<organism evidence="1 2">
    <name type="scientific">Dorcoceras hygrometricum</name>
    <dbReference type="NCBI Taxonomy" id="472368"/>
    <lineage>
        <taxon>Eukaryota</taxon>
        <taxon>Viridiplantae</taxon>
        <taxon>Streptophyta</taxon>
        <taxon>Embryophyta</taxon>
        <taxon>Tracheophyta</taxon>
        <taxon>Spermatophyta</taxon>
        <taxon>Magnoliopsida</taxon>
        <taxon>eudicotyledons</taxon>
        <taxon>Gunneridae</taxon>
        <taxon>Pentapetalae</taxon>
        <taxon>asterids</taxon>
        <taxon>lamiids</taxon>
        <taxon>Lamiales</taxon>
        <taxon>Gesneriaceae</taxon>
        <taxon>Didymocarpoideae</taxon>
        <taxon>Trichosporeae</taxon>
        <taxon>Loxocarpinae</taxon>
        <taxon>Dorcoceras</taxon>
    </lineage>
</organism>
<dbReference type="EMBL" id="KV020074">
    <property type="protein sequence ID" value="KZV15481.1"/>
    <property type="molecule type" value="Genomic_DNA"/>
</dbReference>
<keyword evidence="2" id="KW-1185">Reference proteome</keyword>
<dbReference type="OrthoDB" id="1937476at2759"/>
<name>A0A2Z7A2F5_9LAMI</name>